<comment type="caution">
    <text evidence="2">The sequence shown here is derived from an EMBL/GenBank/DDBJ whole genome shotgun (WGS) entry which is preliminary data.</text>
</comment>
<feature type="chain" id="PRO_5015161062" evidence="1">
    <location>
        <begin position="28"/>
        <end position="129"/>
    </location>
</feature>
<dbReference type="AlphaFoldDB" id="A0A2P7NWR1"/>
<evidence type="ECO:0000313" key="2">
    <source>
        <dbReference type="EMBL" id="PSJ17891.1"/>
    </source>
</evidence>
<gene>
    <name evidence="2" type="ORF">C7H79_05785</name>
</gene>
<dbReference type="OrthoDB" id="9154574at2"/>
<name>A0A2P7NWR1_9PROT</name>
<reference evidence="2 3" key="1">
    <citation type="submission" date="2018-03" db="EMBL/GenBank/DDBJ databases">
        <title>Draft genome of Nitrosomonas supralitoralis APG5.</title>
        <authorList>
            <person name="Urakawa H."/>
            <person name="Lopez J.V."/>
        </authorList>
    </citation>
    <scope>NUCLEOTIDE SEQUENCE [LARGE SCALE GENOMIC DNA]</scope>
    <source>
        <strain evidence="2 3">APG5</strain>
    </source>
</reference>
<proteinExistence type="predicted"/>
<dbReference type="RefSeq" id="WP_106706344.1">
    <property type="nucleotide sequence ID" value="NZ_PXXU01000012.1"/>
</dbReference>
<organism evidence="2 3">
    <name type="scientific">Nitrosomonas supralitoralis</name>
    <dbReference type="NCBI Taxonomy" id="2116706"/>
    <lineage>
        <taxon>Bacteria</taxon>
        <taxon>Pseudomonadati</taxon>
        <taxon>Pseudomonadota</taxon>
        <taxon>Betaproteobacteria</taxon>
        <taxon>Nitrosomonadales</taxon>
        <taxon>Nitrosomonadaceae</taxon>
        <taxon>Nitrosomonas</taxon>
    </lineage>
</organism>
<dbReference type="EMBL" id="PXXU01000012">
    <property type="protein sequence ID" value="PSJ17891.1"/>
    <property type="molecule type" value="Genomic_DNA"/>
</dbReference>
<evidence type="ECO:0000256" key="1">
    <source>
        <dbReference type="SAM" id="SignalP"/>
    </source>
</evidence>
<protein>
    <submittedName>
        <fullName evidence="2">Uncharacterized protein</fullName>
    </submittedName>
</protein>
<keyword evidence="3" id="KW-1185">Reference proteome</keyword>
<keyword evidence="1" id="KW-0732">Signal</keyword>
<evidence type="ECO:0000313" key="3">
    <source>
        <dbReference type="Proteomes" id="UP000241912"/>
    </source>
</evidence>
<sequence>MKLTFMKSSTVLGAVLTVLVTSLPVVDANAANIRVKCDARGNQSKVSVDGNNMVAGNYIAKIISGSHTKKSPPKHTVGDEIEFDFSSDPGDVAAGATRIVRTFVQGRVTGQLINEQGFTVAHATRVCRR</sequence>
<dbReference type="Proteomes" id="UP000241912">
    <property type="component" value="Unassembled WGS sequence"/>
</dbReference>
<feature type="signal peptide" evidence="1">
    <location>
        <begin position="1"/>
        <end position="27"/>
    </location>
</feature>
<accession>A0A2P7NWR1</accession>